<dbReference type="AlphaFoldDB" id="A0A9P7AKC2"/>
<protein>
    <submittedName>
        <fullName evidence="2">Uncharacterized protein</fullName>
    </submittedName>
</protein>
<dbReference type="GeneID" id="64594135"/>
<proteinExistence type="predicted"/>
<gene>
    <name evidence="2" type="ORF">HD556DRAFT_1310102</name>
</gene>
<dbReference type="EMBL" id="JABBWE010000044">
    <property type="protein sequence ID" value="KAG1791234.1"/>
    <property type="molecule type" value="Genomic_DNA"/>
</dbReference>
<evidence type="ECO:0000256" key="1">
    <source>
        <dbReference type="SAM" id="MobiDB-lite"/>
    </source>
</evidence>
<dbReference type="RefSeq" id="XP_041158119.1">
    <property type="nucleotide sequence ID" value="XM_041300371.1"/>
</dbReference>
<accession>A0A9P7AKC2</accession>
<evidence type="ECO:0000313" key="2">
    <source>
        <dbReference type="EMBL" id="KAG1791234.1"/>
    </source>
</evidence>
<name>A0A9P7AKC2_9AGAM</name>
<dbReference type="Proteomes" id="UP000719766">
    <property type="component" value="Unassembled WGS sequence"/>
</dbReference>
<feature type="compositionally biased region" description="Polar residues" evidence="1">
    <location>
        <begin position="24"/>
        <end position="33"/>
    </location>
</feature>
<comment type="caution">
    <text evidence="2">The sequence shown here is derived from an EMBL/GenBank/DDBJ whole genome shotgun (WGS) entry which is preliminary data.</text>
</comment>
<dbReference type="OrthoDB" id="5340163at2759"/>
<keyword evidence="3" id="KW-1185">Reference proteome</keyword>
<dbReference type="Pfam" id="PF14022">
    <property type="entry name" value="DUF4238"/>
    <property type="match status" value="1"/>
</dbReference>
<organism evidence="2 3">
    <name type="scientific">Suillus plorans</name>
    <dbReference type="NCBI Taxonomy" id="116603"/>
    <lineage>
        <taxon>Eukaryota</taxon>
        <taxon>Fungi</taxon>
        <taxon>Dikarya</taxon>
        <taxon>Basidiomycota</taxon>
        <taxon>Agaricomycotina</taxon>
        <taxon>Agaricomycetes</taxon>
        <taxon>Agaricomycetidae</taxon>
        <taxon>Boletales</taxon>
        <taxon>Suillineae</taxon>
        <taxon>Suillaceae</taxon>
        <taxon>Suillus</taxon>
    </lineage>
</organism>
<sequence length="793" mass="89415">MTRRRRNTPKQQARTELAGEAQKTDGSPSSCAPMTQYQHFIPRFILRRFQVGPVKSKTKRQKEFRHTGVDPEYVHYYDIATGSLDIRPIGKVYGVPNVYQDVRNTLNINELEEKLADLERHAASIIKDLHEALPQGTFTLKRRSLELLRKFLFIMHYRNVSYSGTYFQVDHPENAGGHQWIESFMKAKGIHSAVEIWLHFLKYYLDSSHSDIMRDAAELVEKYGEEGLQKMMMESHIPPDLEHFPAYTYHTHANNYFFSIWEAAEGEEFILTHNAFGLWEGLADGHPDLHRIFIVSPRVALILRNIVLRPEMKAYVKRISFVSSLLNVNPAPPTPSYVSGKDGTHIGHADWNSATSLARYRSSQEGANDSFLFKITKLSRPQTLELNSVLLVNVRKTGSLTFLSRRSMLRTARAFRSLPANFHASELLVPLIARLTDTMETEVSALRPPSQSPAAVLGQDVDALTLVDVVLYVLLMQICTGIRQFETAYDRAHLVFRIMEKSKPTSFADEISREVEKAFKVCKDSEDEMPVGEGVSFAPLLSSISNESSSQLFQFMIPCMSRLGAVMSGGEGILEELQDEVTVVCFLARASTSPAVWHALSCTSPQAPEILPRLFKKGTPRDGTVVNVTRFMHERVASSGFSSGFHMAYSLRGICGMAGPTTNPVSQNYYRLTASIIQCLGRMTLGSLREPYSSQPRERPKARLLFKMSEEHSELLFSNMKMILRKALPGYEPSPGGSTLGQTLGKWIDEMAIVGCLSWLGKHRRNFLDFILDGFPQGMNFKLFEDEETTGST</sequence>
<reference evidence="2" key="1">
    <citation type="journal article" date="2020" name="New Phytol.">
        <title>Comparative genomics reveals dynamic genome evolution in host specialist ectomycorrhizal fungi.</title>
        <authorList>
            <person name="Lofgren L.A."/>
            <person name="Nguyen N.H."/>
            <person name="Vilgalys R."/>
            <person name="Ruytinx J."/>
            <person name="Liao H.L."/>
            <person name="Branco S."/>
            <person name="Kuo A."/>
            <person name="LaButti K."/>
            <person name="Lipzen A."/>
            <person name="Andreopoulos W."/>
            <person name="Pangilinan J."/>
            <person name="Riley R."/>
            <person name="Hundley H."/>
            <person name="Na H."/>
            <person name="Barry K."/>
            <person name="Grigoriev I.V."/>
            <person name="Stajich J.E."/>
            <person name="Kennedy P.G."/>
        </authorList>
    </citation>
    <scope>NUCLEOTIDE SEQUENCE</scope>
    <source>
        <strain evidence="2">S12</strain>
    </source>
</reference>
<dbReference type="InterPro" id="IPR025332">
    <property type="entry name" value="DUF4238"/>
</dbReference>
<feature type="region of interest" description="Disordered" evidence="1">
    <location>
        <begin position="1"/>
        <end position="33"/>
    </location>
</feature>
<evidence type="ECO:0000313" key="3">
    <source>
        <dbReference type="Proteomes" id="UP000719766"/>
    </source>
</evidence>